<accession>X1BP17</accession>
<evidence type="ECO:0000256" key="1">
    <source>
        <dbReference type="SAM" id="Phobius"/>
    </source>
</evidence>
<keyword evidence="1" id="KW-0812">Transmembrane</keyword>
<keyword evidence="1" id="KW-0472">Membrane</keyword>
<sequence>MTKHTIIAVIIIVAIAMTIHFRLLIDRDAIPYADASDALLYSVFIQNFISTSFNAHGELPMWNNYLWSGAPMTGNTQE</sequence>
<keyword evidence="1" id="KW-1133">Transmembrane helix</keyword>
<dbReference type="AlphaFoldDB" id="X1BP17"/>
<protein>
    <submittedName>
        <fullName evidence="2">Uncharacterized protein</fullName>
    </submittedName>
</protein>
<reference evidence="2" key="1">
    <citation type="journal article" date="2014" name="Front. Microbiol.">
        <title>High frequency of phylogenetically diverse reductive dehalogenase-homologous genes in deep subseafloor sedimentary metagenomes.</title>
        <authorList>
            <person name="Kawai M."/>
            <person name="Futagami T."/>
            <person name="Toyoda A."/>
            <person name="Takaki Y."/>
            <person name="Nishi S."/>
            <person name="Hori S."/>
            <person name="Arai W."/>
            <person name="Tsubouchi T."/>
            <person name="Morono Y."/>
            <person name="Uchiyama I."/>
            <person name="Ito T."/>
            <person name="Fujiyama A."/>
            <person name="Inagaki F."/>
            <person name="Takami H."/>
        </authorList>
    </citation>
    <scope>NUCLEOTIDE SEQUENCE</scope>
    <source>
        <strain evidence="2">Expedition CK06-06</strain>
    </source>
</reference>
<dbReference type="EMBL" id="BART01027815">
    <property type="protein sequence ID" value="GAG97639.1"/>
    <property type="molecule type" value="Genomic_DNA"/>
</dbReference>
<evidence type="ECO:0000313" key="2">
    <source>
        <dbReference type="EMBL" id="GAG97639.1"/>
    </source>
</evidence>
<name>X1BP17_9ZZZZ</name>
<feature type="non-terminal residue" evidence="2">
    <location>
        <position position="78"/>
    </location>
</feature>
<organism evidence="2">
    <name type="scientific">marine sediment metagenome</name>
    <dbReference type="NCBI Taxonomy" id="412755"/>
    <lineage>
        <taxon>unclassified sequences</taxon>
        <taxon>metagenomes</taxon>
        <taxon>ecological metagenomes</taxon>
    </lineage>
</organism>
<proteinExistence type="predicted"/>
<feature type="transmembrane region" description="Helical" evidence="1">
    <location>
        <begin position="6"/>
        <end position="25"/>
    </location>
</feature>
<gene>
    <name evidence="2" type="ORF">S01H4_49210</name>
</gene>
<comment type="caution">
    <text evidence="2">The sequence shown here is derived from an EMBL/GenBank/DDBJ whole genome shotgun (WGS) entry which is preliminary data.</text>
</comment>